<feature type="domain" description="Tyr recombinase" evidence="5">
    <location>
        <begin position="246"/>
        <end position="441"/>
    </location>
</feature>
<dbReference type="InterPro" id="IPR050090">
    <property type="entry name" value="Tyrosine_recombinase_XerCD"/>
</dbReference>
<name>A0AAF1KST7_9HYPH</name>
<accession>A0AAF1KST7</accession>
<dbReference type="Proteomes" id="UP000249499">
    <property type="component" value="Chromosome"/>
</dbReference>
<keyword evidence="2" id="KW-0229">DNA integration</keyword>
<gene>
    <name evidence="6" type="ORF">PR017_03935</name>
</gene>
<dbReference type="Gene3D" id="1.10.150.130">
    <property type="match status" value="1"/>
</dbReference>
<dbReference type="EMBL" id="CP117255">
    <property type="protein sequence ID" value="WFR96295.1"/>
    <property type="molecule type" value="Genomic_DNA"/>
</dbReference>
<dbReference type="InterPro" id="IPR011010">
    <property type="entry name" value="DNA_brk_join_enz"/>
</dbReference>
<sequence length="449" mass="50647">MAGVRGKPNRHIRLKGTKYQFKIGVPADCRDYFKGQQNYVESTGTGDLMAARRWRDRREREMVDLFRDIRSGRLVPDTLSDALLRAQLSREAYVAEQDPDVRSQIEESVGQMRDALGRKPVAQASFDNAWQGKADVDAHVEQWLSEINLAPKTTLDYRSILKRLAAWSKEKGLSIVEINVKIAGQYVTGELLNPAKMTRVTAKKHLGAIAGYWEHLRTRGHVSSNDKNPWEGQIPKARGKQGVIVEVERPFTDSELESVLYKDAFSKRGGGKLDWNDELKELALISVLSGMRLAEITDLTVAACADGMFDQRKSKTKAGLRVVPIHSKLVAIITRRCKGREPAGLLFEEFMKLGNPSDTLSKAFTRRRKSLGVSEKREGFRRSLVNFHSFRRTFATKARHADIPEATIQDVIGHETGEKKSLLRSRYAKDASWEQKVNCVEAVKVPCKQ</sequence>
<dbReference type="Gene3D" id="1.10.443.10">
    <property type="entry name" value="Intergrase catalytic core"/>
    <property type="match status" value="1"/>
</dbReference>
<keyword evidence="3" id="KW-0238">DNA-binding</keyword>
<protein>
    <submittedName>
        <fullName evidence="6">Tyrosine-type recombinase/integrase</fullName>
    </submittedName>
</protein>
<dbReference type="RefSeq" id="WP_111220392.1">
    <property type="nucleotide sequence ID" value="NZ_CP117255.1"/>
</dbReference>
<reference evidence="7" key="2">
    <citation type="journal article" date="2023" name="MicrobiologyOpen">
        <title>Genomics of the tumorigenes clade of the family Rhizobiaceae and description of Rhizobium rhododendri sp. nov.</title>
        <authorList>
            <person name="Kuzmanovic N."/>
            <person name="diCenzo G.C."/>
            <person name="Bunk B."/>
            <person name="Sproeer C."/>
            <person name="Fruehling A."/>
            <person name="Neumann-Schaal M."/>
            <person name="Overmann J."/>
            <person name="Smalla K."/>
        </authorList>
    </citation>
    <scope>NUCLEOTIDE SEQUENCE [LARGE SCALE GENOMIC DNA]</scope>
    <source>
        <strain evidence="7">1078</strain>
    </source>
</reference>
<organism evidence="6 7">
    <name type="scientific">Rhizobium tumorigenes</name>
    <dbReference type="NCBI Taxonomy" id="2041385"/>
    <lineage>
        <taxon>Bacteria</taxon>
        <taxon>Pseudomonadati</taxon>
        <taxon>Pseudomonadota</taxon>
        <taxon>Alphaproteobacteria</taxon>
        <taxon>Hyphomicrobiales</taxon>
        <taxon>Rhizobiaceae</taxon>
        <taxon>Rhizobium/Agrobacterium group</taxon>
        <taxon>Rhizobium</taxon>
    </lineage>
</organism>
<dbReference type="GO" id="GO:0015074">
    <property type="term" value="P:DNA integration"/>
    <property type="evidence" value="ECO:0007669"/>
    <property type="project" value="UniProtKB-KW"/>
</dbReference>
<dbReference type="InterPro" id="IPR002104">
    <property type="entry name" value="Integrase_catalytic"/>
</dbReference>
<evidence type="ECO:0000256" key="3">
    <source>
        <dbReference type="ARBA" id="ARBA00023125"/>
    </source>
</evidence>
<dbReference type="PROSITE" id="PS51898">
    <property type="entry name" value="TYR_RECOMBINASE"/>
    <property type="match status" value="1"/>
</dbReference>
<dbReference type="GO" id="GO:0006310">
    <property type="term" value="P:DNA recombination"/>
    <property type="evidence" value="ECO:0007669"/>
    <property type="project" value="UniProtKB-KW"/>
</dbReference>
<dbReference type="InterPro" id="IPR010998">
    <property type="entry name" value="Integrase_recombinase_N"/>
</dbReference>
<evidence type="ECO:0000259" key="5">
    <source>
        <dbReference type="PROSITE" id="PS51898"/>
    </source>
</evidence>
<evidence type="ECO:0000313" key="6">
    <source>
        <dbReference type="EMBL" id="WFR96295.1"/>
    </source>
</evidence>
<dbReference type="GO" id="GO:0003677">
    <property type="term" value="F:DNA binding"/>
    <property type="evidence" value="ECO:0007669"/>
    <property type="project" value="UniProtKB-KW"/>
</dbReference>
<proteinExistence type="inferred from homology"/>
<comment type="similarity">
    <text evidence="1">Belongs to the 'phage' integrase family.</text>
</comment>
<dbReference type="InterPro" id="IPR013762">
    <property type="entry name" value="Integrase-like_cat_sf"/>
</dbReference>
<evidence type="ECO:0000313" key="7">
    <source>
        <dbReference type="Proteomes" id="UP000249499"/>
    </source>
</evidence>
<dbReference type="Pfam" id="PF00589">
    <property type="entry name" value="Phage_integrase"/>
    <property type="match status" value="1"/>
</dbReference>
<evidence type="ECO:0000256" key="4">
    <source>
        <dbReference type="ARBA" id="ARBA00023172"/>
    </source>
</evidence>
<keyword evidence="4" id="KW-0233">DNA recombination</keyword>
<dbReference type="InterPro" id="IPR046668">
    <property type="entry name" value="DUF6538"/>
</dbReference>
<dbReference type="Pfam" id="PF20172">
    <property type="entry name" value="DUF6538"/>
    <property type="match status" value="1"/>
</dbReference>
<dbReference type="SUPFAM" id="SSF56349">
    <property type="entry name" value="DNA breaking-rejoining enzymes"/>
    <property type="match status" value="1"/>
</dbReference>
<dbReference type="KEGG" id="rtu:PR017_03935"/>
<reference evidence="6 7" key="1">
    <citation type="journal article" date="2018" name="Sci. Rep.">
        <title>Rhizobium tumorigenes sp. nov., a novel plant tumorigenic bacterium isolated from cane gall tumors on thornless blackberry.</title>
        <authorList>
            <person name="Kuzmanovi N."/>
            <person name="Smalla K."/>
            <person name="Gronow S."/>
            <person name="PuBawska J."/>
        </authorList>
    </citation>
    <scope>NUCLEOTIDE SEQUENCE [LARGE SCALE GENOMIC DNA]</scope>
    <source>
        <strain evidence="6 7">1078</strain>
    </source>
</reference>
<dbReference type="PANTHER" id="PTHR30349:SF41">
    <property type="entry name" value="INTEGRASE_RECOMBINASE PROTEIN MJ0367-RELATED"/>
    <property type="match status" value="1"/>
</dbReference>
<evidence type="ECO:0000256" key="2">
    <source>
        <dbReference type="ARBA" id="ARBA00022908"/>
    </source>
</evidence>
<keyword evidence="7" id="KW-1185">Reference proteome</keyword>
<evidence type="ECO:0000256" key="1">
    <source>
        <dbReference type="ARBA" id="ARBA00008857"/>
    </source>
</evidence>
<dbReference type="AlphaFoldDB" id="A0AAF1KST7"/>
<dbReference type="PANTHER" id="PTHR30349">
    <property type="entry name" value="PHAGE INTEGRASE-RELATED"/>
    <property type="match status" value="1"/>
</dbReference>